<proteinExistence type="predicted"/>
<reference evidence="3" key="1">
    <citation type="submission" date="2023-03" db="EMBL/GenBank/DDBJ databases">
        <title>Massive genome expansion in bonnet fungi (Mycena s.s.) driven by repeated elements and novel gene families across ecological guilds.</title>
        <authorList>
            <consortium name="Lawrence Berkeley National Laboratory"/>
            <person name="Harder C.B."/>
            <person name="Miyauchi S."/>
            <person name="Viragh M."/>
            <person name="Kuo A."/>
            <person name="Thoen E."/>
            <person name="Andreopoulos B."/>
            <person name="Lu D."/>
            <person name="Skrede I."/>
            <person name="Drula E."/>
            <person name="Henrissat B."/>
            <person name="Morin E."/>
            <person name="Kohler A."/>
            <person name="Barry K."/>
            <person name="LaButti K."/>
            <person name="Morin E."/>
            <person name="Salamov A."/>
            <person name="Lipzen A."/>
            <person name="Mereny Z."/>
            <person name="Hegedus B."/>
            <person name="Baldrian P."/>
            <person name="Stursova M."/>
            <person name="Weitz H."/>
            <person name="Taylor A."/>
            <person name="Grigoriev I.V."/>
            <person name="Nagy L.G."/>
            <person name="Martin F."/>
            <person name="Kauserud H."/>
        </authorList>
    </citation>
    <scope>NUCLEOTIDE SEQUENCE</scope>
    <source>
        <strain evidence="3">CBHHK200</strain>
    </source>
</reference>
<dbReference type="Pfam" id="PF12719">
    <property type="entry name" value="Cnd3"/>
    <property type="match status" value="1"/>
</dbReference>
<dbReference type="EMBL" id="JARJCM010000429">
    <property type="protein sequence ID" value="KAJ7017135.1"/>
    <property type="molecule type" value="Genomic_DNA"/>
</dbReference>
<sequence>MRQRAHYHLMLAPANATIAQRAVGVPIGLPSRLRRAIQAASTCFAHKAYIPRLSPAVGEDPDAMYSPPLARRSRSVALAGLADDPKILKTLLLAYVSPRTAGTADLQQCLSYFFLCVLLPIFLVPASKYRFRHCALPALLVWYRHDARFYLKHPPCAYVAHLLCMCL</sequence>
<dbReference type="AlphaFoldDB" id="A0AAD6WLS6"/>
<accession>A0AAD6WLS6</accession>
<feature type="domain" description="Nuclear condensin complex subunit 3 C-terminal" evidence="2">
    <location>
        <begin position="78"/>
        <end position="151"/>
    </location>
</feature>
<evidence type="ECO:0000259" key="2">
    <source>
        <dbReference type="Pfam" id="PF12719"/>
    </source>
</evidence>
<keyword evidence="1" id="KW-0472">Membrane</keyword>
<name>A0AAD6WLS6_9AGAR</name>
<evidence type="ECO:0000313" key="3">
    <source>
        <dbReference type="EMBL" id="KAJ7017135.1"/>
    </source>
</evidence>
<dbReference type="InterPro" id="IPR025977">
    <property type="entry name" value="Cnd3_C"/>
</dbReference>
<organism evidence="3 4">
    <name type="scientific">Mycena alexandri</name>
    <dbReference type="NCBI Taxonomy" id="1745969"/>
    <lineage>
        <taxon>Eukaryota</taxon>
        <taxon>Fungi</taxon>
        <taxon>Dikarya</taxon>
        <taxon>Basidiomycota</taxon>
        <taxon>Agaricomycotina</taxon>
        <taxon>Agaricomycetes</taxon>
        <taxon>Agaricomycetidae</taxon>
        <taxon>Agaricales</taxon>
        <taxon>Marasmiineae</taxon>
        <taxon>Mycenaceae</taxon>
        <taxon>Mycena</taxon>
    </lineage>
</organism>
<comment type="caution">
    <text evidence="3">The sequence shown here is derived from an EMBL/GenBank/DDBJ whole genome shotgun (WGS) entry which is preliminary data.</text>
</comment>
<evidence type="ECO:0000256" key="1">
    <source>
        <dbReference type="SAM" id="Phobius"/>
    </source>
</evidence>
<keyword evidence="1" id="KW-1133">Transmembrane helix</keyword>
<keyword evidence="1" id="KW-0812">Transmembrane</keyword>
<protein>
    <recommendedName>
        <fullName evidence="2">Nuclear condensin complex subunit 3 C-terminal domain-containing protein</fullName>
    </recommendedName>
</protein>
<evidence type="ECO:0000313" key="4">
    <source>
        <dbReference type="Proteomes" id="UP001218188"/>
    </source>
</evidence>
<dbReference type="Proteomes" id="UP001218188">
    <property type="component" value="Unassembled WGS sequence"/>
</dbReference>
<gene>
    <name evidence="3" type="ORF">C8F04DRAFT_1279930</name>
</gene>
<feature type="transmembrane region" description="Helical" evidence="1">
    <location>
        <begin position="109"/>
        <end position="127"/>
    </location>
</feature>
<keyword evidence="4" id="KW-1185">Reference proteome</keyword>